<dbReference type="RefSeq" id="WP_243902525.1">
    <property type="nucleotide sequence ID" value="NZ_CAWQFN010000360.1"/>
</dbReference>
<reference evidence="2" key="1">
    <citation type="journal article" date="2021" name="Science">
        <title>Hunting the eagle killer: A cyanobacterial neurotoxin causes vacuolar myelinopathy.</title>
        <authorList>
            <person name="Breinlinger S."/>
            <person name="Phillips T.J."/>
            <person name="Haram B.N."/>
            <person name="Mares J."/>
            <person name="Martinez Yerena J.A."/>
            <person name="Hrouzek P."/>
            <person name="Sobotka R."/>
            <person name="Henderson W.M."/>
            <person name="Schmieder P."/>
            <person name="Williams S.M."/>
            <person name="Lauderdale J.D."/>
            <person name="Wilde H.D."/>
            <person name="Gerrin W."/>
            <person name="Kust A."/>
            <person name="Washington J.W."/>
            <person name="Wagner C."/>
            <person name="Geier B."/>
            <person name="Liebeke M."/>
            <person name="Enke H."/>
            <person name="Niedermeyer T.H.J."/>
            <person name="Wilde S.B."/>
        </authorList>
    </citation>
    <scope>NUCLEOTIDE SEQUENCE [LARGE SCALE GENOMIC DNA]</scope>
    <source>
        <strain evidence="2">Thurmond2011</strain>
    </source>
</reference>
<proteinExistence type="predicted"/>
<keyword evidence="1" id="KW-0547">Nucleotide-binding</keyword>
<dbReference type="AlphaFoldDB" id="A0AAP5I9I2"/>
<dbReference type="SUPFAM" id="SSF55874">
    <property type="entry name" value="ATPase domain of HSP90 chaperone/DNA topoisomerase II/histidine kinase"/>
    <property type="match status" value="1"/>
</dbReference>
<organism evidence="1 2">
    <name type="scientific">Aetokthonos hydrillicola Thurmond2011</name>
    <dbReference type="NCBI Taxonomy" id="2712845"/>
    <lineage>
        <taxon>Bacteria</taxon>
        <taxon>Bacillati</taxon>
        <taxon>Cyanobacteriota</taxon>
        <taxon>Cyanophyceae</taxon>
        <taxon>Nostocales</taxon>
        <taxon>Hapalosiphonaceae</taxon>
        <taxon>Aetokthonos</taxon>
    </lineage>
</organism>
<accession>A0AAP5I9I2</accession>
<gene>
    <name evidence="1" type="ORF">G7B40_022860</name>
</gene>
<name>A0AAP5I9I2_9CYAN</name>
<comment type="caution">
    <text evidence="1">The sequence shown here is derived from an EMBL/GenBank/DDBJ whole genome shotgun (WGS) entry which is preliminary data.</text>
</comment>
<dbReference type="GO" id="GO:0005524">
    <property type="term" value="F:ATP binding"/>
    <property type="evidence" value="ECO:0007669"/>
    <property type="project" value="UniProtKB-KW"/>
</dbReference>
<dbReference type="Gene3D" id="3.30.565.10">
    <property type="entry name" value="Histidine kinase-like ATPase, C-terminal domain"/>
    <property type="match status" value="1"/>
</dbReference>
<keyword evidence="2" id="KW-1185">Reference proteome</keyword>
<dbReference type="EMBL" id="JAALHA020000012">
    <property type="protein sequence ID" value="MDR9897386.1"/>
    <property type="molecule type" value="Genomic_DNA"/>
</dbReference>
<evidence type="ECO:0000313" key="2">
    <source>
        <dbReference type="Proteomes" id="UP000667802"/>
    </source>
</evidence>
<sequence length="42" mass="4669">MISLYRAIACQIIVEKHGGRLQVQSDLGQGSEFCIYLPICSQ</sequence>
<dbReference type="Proteomes" id="UP000667802">
    <property type="component" value="Unassembled WGS sequence"/>
</dbReference>
<evidence type="ECO:0000313" key="1">
    <source>
        <dbReference type="EMBL" id="MDR9897386.1"/>
    </source>
</evidence>
<dbReference type="InterPro" id="IPR036890">
    <property type="entry name" value="HATPase_C_sf"/>
</dbReference>
<keyword evidence="1" id="KW-0067">ATP-binding</keyword>
<protein>
    <submittedName>
        <fullName evidence="1">ATP-binding protein</fullName>
    </submittedName>
</protein>